<gene>
    <name evidence="3" type="ORF">ACFOSH_33255</name>
</gene>
<evidence type="ECO:0000259" key="2">
    <source>
        <dbReference type="Pfam" id="PF05050"/>
    </source>
</evidence>
<evidence type="ECO:0000313" key="4">
    <source>
        <dbReference type="Proteomes" id="UP001595645"/>
    </source>
</evidence>
<comment type="caution">
    <text evidence="3">The sequence shown here is derived from an EMBL/GenBank/DDBJ whole genome shotgun (WGS) entry which is preliminary data.</text>
</comment>
<organism evidence="3 4">
    <name type="scientific">Amycolatopsis speibonae</name>
    <dbReference type="NCBI Taxonomy" id="1450224"/>
    <lineage>
        <taxon>Bacteria</taxon>
        <taxon>Bacillati</taxon>
        <taxon>Actinomycetota</taxon>
        <taxon>Actinomycetes</taxon>
        <taxon>Pseudonocardiales</taxon>
        <taxon>Pseudonocardiaceae</taxon>
        <taxon>Amycolatopsis</taxon>
    </lineage>
</organism>
<keyword evidence="3" id="KW-0808">Transferase</keyword>
<dbReference type="NCBIfam" id="TIGR01444">
    <property type="entry name" value="fkbM_fam"/>
    <property type="match status" value="1"/>
</dbReference>
<proteinExistence type="predicted"/>
<reference evidence="4" key="1">
    <citation type="journal article" date="2019" name="Int. J. Syst. Evol. Microbiol.">
        <title>The Global Catalogue of Microorganisms (GCM) 10K type strain sequencing project: providing services to taxonomists for standard genome sequencing and annotation.</title>
        <authorList>
            <consortium name="The Broad Institute Genomics Platform"/>
            <consortium name="The Broad Institute Genome Sequencing Center for Infectious Disease"/>
            <person name="Wu L."/>
            <person name="Ma J."/>
        </authorList>
    </citation>
    <scope>NUCLEOTIDE SEQUENCE [LARGE SCALE GENOMIC DNA]</scope>
    <source>
        <strain evidence="4">CGMCC 4.7676</strain>
    </source>
</reference>
<feature type="domain" description="Methyltransferase FkbM" evidence="2">
    <location>
        <begin position="74"/>
        <end position="136"/>
    </location>
</feature>
<dbReference type="EMBL" id="JBHRWK010000061">
    <property type="protein sequence ID" value="MFC3454328.1"/>
    <property type="molecule type" value="Genomic_DNA"/>
</dbReference>
<protein>
    <submittedName>
        <fullName evidence="3">FkbM family methyltransferase</fullName>
    </submittedName>
</protein>
<accession>A0ABV7P5I2</accession>
<feature type="compositionally biased region" description="Basic residues" evidence="1">
    <location>
        <begin position="1"/>
        <end position="24"/>
    </location>
</feature>
<dbReference type="RefSeq" id="WP_378243739.1">
    <property type="nucleotide sequence ID" value="NZ_JBHRWK010000061.1"/>
</dbReference>
<feature type="compositionally biased region" description="Low complexity" evidence="1">
    <location>
        <begin position="39"/>
        <end position="88"/>
    </location>
</feature>
<sequence length="152" mass="16427">MRSNPRRRPTTALRRTARGTRRARGWPTSPSVRRPGKHCSPTTRTARPCRRCTSTTRKTATTSGSCSSSSIRPPSSGRSSGTGSTVTTLADAPSGTGIDEISFLKIDVERAELEVLNGLADDQWAKVRRLAIEVHDKDGRLAGISGLLDRRG</sequence>
<dbReference type="InterPro" id="IPR029063">
    <property type="entry name" value="SAM-dependent_MTases_sf"/>
</dbReference>
<dbReference type="GO" id="GO:0008168">
    <property type="term" value="F:methyltransferase activity"/>
    <property type="evidence" value="ECO:0007669"/>
    <property type="project" value="UniProtKB-KW"/>
</dbReference>
<name>A0ABV7P5I2_9PSEU</name>
<evidence type="ECO:0000256" key="1">
    <source>
        <dbReference type="SAM" id="MobiDB-lite"/>
    </source>
</evidence>
<dbReference type="GO" id="GO:0032259">
    <property type="term" value="P:methylation"/>
    <property type="evidence" value="ECO:0007669"/>
    <property type="project" value="UniProtKB-KW"/>
</dbReference>
<feature type="region of interest" description="Disordered" evidence="1">
    <location>
        <begin position="1"/>
        <end position="95"/>
    </location>
</feature>
<evidence type="ECO:0000313" key="3">
    <source>
        <dbReference type="EMBL" id="MFC3454328.1"/>
    </source>
</evidence>
<dbReference type="Gene3D" id="3.40.50.150">
    <property type="entry name" value="Vaccinia Virus protein VP39"/>
    <property type="match status" value="1"/>
</dbReference>
<dbReference type="InterPro" id="IPR006342">
    <property type="entry name" value="FkbM_mtfrase"/>
</dbReference>
<keyword evidence="3" id="KW-0489">Methyltransferase</keyword>
<dbReference type="SUPFAM" id="SSF53335">
    <property type="entry name" value="S-adenosyl-L-methionine-dependent methyltransferases"/>
    <property type="match status" value="1"/>
</dbReference>
<dbReference type="Pfam" id="PF05050">
    <property type="entry name" value="Methyltransf_21"/>
    <property type="match status" value="1"/>
</dbReference>
<dbReference type="Proteomes" id="UP001595645">
    <property type="component" value="Unassembled WGS sequence"/>
</dbReference>
<keyword evidence="4" id="KW-1185">Reference proteome</keyword>